<feature type="transmembrane region" description="Helical" evidence="7">
    <location>
        <begin position="141"/>
        <end position="161"/>
    </location>
</feature>
<dbReference type="RefSeq" id="WP_144845548.1">
    <property type="nucleotide sequence ID" value="NZ_VNJI01000008.1"/>
</dbReference>
<dbReference type="GO" id="GO:0055085">
    <property type="term" value="P:transmembrane transport"/>
    <property type="evidence" value="ECO:0007669"/>
    <property type="project" value="InterPro"/>
</dbReference>
<dbReference type="EMBL" id="VNJI01000008">
    <property type="protein sequence ID" value="TVY10448.1"/>
    <property type="molecule type" value="Genomic_DNA"/>
</dbReference>
<feature type="transmembrane region" description="Helical" evidence="7">
    <location>
        <begin position="12"/>
        <end position="32"/>
    </location>
</feature>
<protein>
    <submittedName>
        <fullName evidence="9">Carbohydrate ABC transporter permease</fullName>
    </submittedName>
</protein>
<comment type="caution">
    <text evidence="9">The sequence shown here is derived from an EMBL/GenBank/DDBJ whole genome shotgun (WGS) entry which is preliminary data.</text>
</comment>
<dbReference type="Pfam" id="PF00528">
    <property type="entry name" value="BPD_transp_1"/>
    <property type="match status" value="1"/>
</dbReference>
<evidence type="ECO:0000256" key="3">
    <source>
        <dbReference type="ARBA" id="ARBA00022475"/>
    </source>
</evidence>
<comment type="similarity">
    <text evidence="7">Belongs to the binding-protein-dependent transport system permease family.</text>
</comment>
<evidence type="ECO:0000256" key="6">
    <source>
        <dbReference type="ARBA" id="ARBA00023136"/>
    </source>
</evidence>
<keyword evidence="10" id="KW-1185">Reference proteome</keyword>
<feature type="transmembrane region" description="Helical" evidence="7">
    <location>
        <begin position="182"/>
        <end position="207"/>
    </location>
</feature>
<evidence type="ECO:0000313" key="9">
    <source>
        <dbReference type="EMBL" id="TVY10448.1"/>
    </source>
</evidence>
<dbReference type="Gene3D" id="1.10.3720.10">
    <property type="entry name" value="MetI-like"/>
    <property type="match status" value="1"/>
</dbReference>
<reference evidence="9 10" key="1">
    <citation type="submission" date="2019-07" db="EMBL/GenBank/DDBJ databases">
        <authorList>
            <person name="Kim J."/>
        </authorList>
    </citation>
    <scope>NUCLEOTIDE SEQUENCE [LARGE SCALE GENOMIC DNA]</scope>
    <source>
        <strain evidence="9 10">JC52</strain>
    </source>
</reference>
<dbReference type="PANTHER" id="PTHR43744">
    <property type="entry name" value="ABC TRANSPORTER PERMEASE PROTEIN MG189-RELATED-RELATED"/>
    <property type="match status" value="1"/>
</dbReference>
<keyword evidence="4 7" id="KW-0812">Transmembrane</keyword>
<keyword evidence="5 7" id="KW-1133">Transmembrane helix</keyword>
<dbReference type="AlphaFoldDB" id="A0A559KEA3"/>
<dbReference type="CDD" id="cd06261">
    <property type="entry name" value="TM_PBP2"/>
    <property type="match status" value="1"/>
</dbReference>
<dbReference type="OrthoDB" id="187395at2"/>
<dbReference type="GO" id="GO:0005886">
    <property type="term" value="C:plasma membrane"/>
    <property type="evidence" value="ECO:0007669"/>
    <property type="project" value="UniProtKB-SubCell"/>
</dbReference>
<feature type="transmembrane region" description="Helical" evidence="7">
    <location>
        <begin position="240"/>
        <end position="261"/>
    </location>
</feature>
<evidence type="ECO:0000259" key="8">
    <source>
        <dbReference type="PROSITE" id="PS50928"/>
    </source>
</evidence>
<dbReference type="Proteomes" id="UP000317036">
    <property type="component" value="Unassembled WGS sequence"/>
</dbReference>
<proteinExistence type="inferred from homology"/>
<evidence type="ECO:0000313" key="10">
    <source>
        <dbReference type="Proteomes" id="UP000317036"/>
    </source>
</evidence>
<dbReference type="SUPFAM" id="SSF161098">
    <property type="entry name" value="MetI-like"/>
    <property type="match status" value="1"/>
</dbReference>
<keyword evidence="6 7" id="KW-0472">Membrane</keyword>
<dbReference type="InterPro" id="IPR035906">
    <property type="entry name" value="MetI-like_sf"/>
</dbReference>
<keyword evidence="3" id="KW-1003">Cell membrane</keyword>
<gene>
    <name evidence="9" type="ORF">FPZ49_08625</name>
</gene>
<accession>A0A559KEA3</accession>
<evidence type="ECO:0000256" key="5">
    <source>
        <dbReference type="ARBA" id="ARBA00022989"/>
    </source>
</evidence>
<feature type="transmembrane region" description="Helical" evidence="7">
    <location>
        <begin position="74"/>
        <end position="95"/>
    </location>
</feature>
<evidence type="ECO:0000256" key="2">
    <source>
        <dbReference type="ARBA" id="ARBA00022448"/>
    </source>
</evidence>
<evidence type="ECO:0000256" key="1">
    <source>
        <dbReference type="ARBA" id="ARBA00004651"/>
    </source>
</evidence>
<evidence type="ECO:0000256" key="4">
    <source>
        <dbReference type="ARBA" id="ARBA00022692"/>
    </source>
</evidence>
<keyword evidence="2 7" id="KW-0813">Transport</keyword>
<sequence>MTARANTTQLLLWCAMMVLLVLLVTPITWVLFSSFKDNTDIMNHPFSLPSTLSLANYISALKIGKFYAFFSNTLYVTFFGLILGVGVATLAGYAFGQIRFWGREPLFYMFLLGLTLPSQTVIIPVFYLLKSMGLINTLWGVILASVGMGLSFGVFLMRNTFKGLPKELKESAYMDGAGEWRTFLWVMLPLAKPALVALVIFTFNGLWNEYLLPLVVLIKPDKFTIAVGLTAFQSEQYTNYSIIFAGAVISMIPSIILYLIFQRQFIEGLLSGAQKG</sequence>
<feature type="transmembrane region" description="Helical" evidence="7">
    <location>
        <begin position="107"/>
        <end position="129"/>
    </location>
</feature>
<comment type="subcellular location">
    <subcellularLocation>
        <location evidence="1 7">Cell membrane</location>
        <topology evidence="1 7">Multi-pass membrane protein</topology>
    </subcellularLocation>
</comment>
<dbReference type="PANTHER" id="PTHR43744:SF12">
    <property type="entry name" value="ABC TRANSPORTER PERMEASE PROTEIN MG189-RELATED"/>
    <property type="match status" value="1"/>
</dbReference>
<feature type="domain" description="ABC transmembrane type-1" evidence="8">
    <location>
        <begin position="70"/>
        <end position="261"/>
    </location>
</feature>
<dbReference type="InterPro" id="IPR000515">
    <property type="entry name" value="MetI-like"/>
</dbReference>
<evidence type="ECO:0000256" key="7">
    <source>
        <dbReference type="RuleBase" id="RU363032"/>
    </source>
</evidence>
<name>A0A559KEA3_9BACL</name>
<organism evidence="9 10">
    <name type="scientific">Paenibacillus cremeus</name>
    <dbReference type="NCBI Taxonomy" id="2163881"/>
    <lineage>
        <taxon>Bacteria</taxon>
        <taxon>Bacillati</taxon>
        <taxon>Bacillota</taxon>
        <taxon>Bacilli</taxon>
        <taxon>Bacillales</taxon>
        <taxon>Paenibacillaceae</taxon>
        <taxon>Paenibacillus</taxon>
    </lineage>
</organism>
<dbReference type="PROSITE" id="PS50928">
    <property type="entry name" value="ABC_TM1"/>
    <property type="match status" value="1"/>
</dbReference>